<evidence type="ECO:0000313" key="2">
    <source>
        <dbReference type="Proteomes" id="UP000887540"/>
    </source>
</evidence>
<proteinExistence type="predicted"/>
<organism evidence="2 3">
    <name type="scientific">Acrobeloides nanus</name>
    <dbReference type="NCBI Taxonomy" id="290746"/>
    <lineage>
        <taxon>Eukaryota</taxon>
        <taxon>Metazoa</taxon>
        <taxon>Ecdysozoa</taxon>
        <taxon>Nematoda</taxon>
        <taxon>Chromadorea</taxon>
        <taxon>Rhabditida</taxon>
        <taxon>Tylenchina</taxon>
        <taxon>Cephalobomorpha</taxon>
        <taxon>Cephaloboidea</taxon>
        <taxon>Cephalobidae</taxon>
        <taxon>Acrobeloides</taxon>
    </lineage>
</organism>
<dbReference type="Pfam" id="PF02291">
    <property type="entry name" value="TFIID-31kDa"/>
    <property type="match status" value="1"/>
</dbReference>
<feature type="region of interest" description="Disordered" evidence="1">
    <location>
        <begin position="1"/>
        <end position="32"/>
    </location>
</feature>
<sequence length="159" mass="18264">MSTSTKVPVTTRPSAASHFSSASTSANVGDPLNKKSQETKVIEQILEDCDIAEYEPQLVPTVLQLSHIITRKILDEAKDVSHIAGKKQIETDDAEFAAKTFGIRTTKSLHAQFNYYLKEKEWTITLWLNHPWIQVMKFDQTKLLAVYWVNEKHLWKKFM</sequence>
<name>A0A914CCG9_9BILA</name>
<accession>A0A914CCG9</accession>
<dbReference type="Gene3D" id="1.10.20.10">
    <property type="entry name" value="Histone, subunit A"/>
    <property type="match status" value="1"/>
</dbReference>
<dbReference type="WBParaSite" id="ACRNAN_Path_829.g3156.t1">
    <property type="protein sequence ID" value="ACRNAN_Path_829.g3156.t1"/>
    <property type="gene ID" value="ACRNAN_Path_829.g3156"/>
</dbReference>
<feature type="compositionally biased region" description="Low complexity" evidence="1">
    <location>
        <begin position="14"/>
        <end position="26"/>
    </location>
</feature>
<dbReference type="AlphaFoldDB" id="A0A914CCG9"/>
<protein>
    <submittedName>
        <fullName evidence="3">Transcription initiation factor TFIID subunit 12</fullName>
    </submittedName>
</protein>
<feature type="compositionally biased region" description="Polar residues" evidence="1">
    <location>
        <begin position="1"/>
        <end position="13"/>
    </location>
</feature>
<evidence type="ECO:0000256" key="1">
    <source>
        <dbReference type="SAM" id="MobiDB-lite"/>
    </source>
</evidence>
<dbReference type="InterPro" id="IPR003162">
    <property type="entry name" value="TFIID-31"/>
</dbReference>
<dbReference type="InterPro" id="IPR009072">
    <property type="entry name" value="Histone-fold"/>
</dbReference>
<dbReference type="GO" id="GO:0006352">
    <property type="term" value="P:DNA-templated transcription initiation"/>
    <property type="evidence" value="ECO:0007669"/>
    <property type="project" value="InterPro"/>
</dbReference>
<dbReference type="Proteomes" id="UP000887540">
    <property type="component" value="Unplaced"/>
</dbReference>
<reference evidence="3" key="1">
    <citation type="submission" date="2022-11" db="UniProtKB">
        <authorList>
            <consortium name="WormBaseParasite"/>
        </authorList>
    </citation>
    <scope>IDENTIFICATION</scope>
</reference>
<dbReference type="SUPFAM" id="SSF47113">
    <property type="entry name" value="Histone-fold"/>
    <property type="match status" value="1"/>
</dbReference>
<keyword evidence="2" id="KW-1185">Reference proteome</keyword>
<dbReference type="GO" id="GO:0046982">
    <property type="term" value="F:protein heterodimerization activity"/>
    <property type="evidence" value="ECO:0007669"/>
    <property type="project" value="InterPro"/>
</dbReference>
<evidence type="ECO:0000313" key="3">
    <source>
        <dbReference type="WBParaSite" id="ACRNAN_Path_829.g3156.t1"/>
    </source>
</evidence>